<keyword evidence="2" id="KW-1185">Reference proteome</keyword>
<organism evidence="1 2">
    <name type="scientific">Trifolium medium</name>
    <dbReference type="NCBI Taxonomy" id="97028"/>
    <lineage>
        <taxon>Eukaryota</taxon>
        <taxon>Viridiplantae</taxon>
        <taxon>Streptophyta</taxon>
        <taxon>Embryophyta</taxon>
        <taxon>Tracheophyta</taxon>
        <taxon>Spermatophyta</taxon>
        <taxon>Magnoliopsida</taxon>
        <taxon>eudicotyledons</taxon>
        <taxon>Gunneridae</taxon>
        <taxon>Pentapetalae</taxon>
        <taxon>rosids</taxon>
        <taxon>fabids</taxon>
        <taxon>Fabales</taxon>
        <taxon>Fabaceae</taxon>
        <taxon>Papilionoideae</taxon>
        <taxon>50 kb inversion clade</taxon>
        <taxon>NPAAA clade</taxon>
        <taxon>Hologalegina</taxon>
        <taxon>IRL clade</taxon>
        <taxon>Trifolieae</taxon>
        <taxon>Trifolium</taxon>
    </lineage>
</organism>
<evidence type="ECO:0000313" key="2">
    <source>
        <dbReference type="Proteomes" id="UP000265520"/>
    </source>
</evidence>
<sequence>SEAMPLGRKPLSEQALGVVTFVRPEVVLKGSDL</sequence>
<reference evidence="1 2" key="1">
    <citation type="journal article" date="2018" name="Front. Plant Sci.">
        <title>Red Clover (Trifolium pratense) and Zigzag Clover (T. medium) - A Picture of Genomic Similarities and Differences.</title>
        <authorList>
            <person name="Dluhosova J."/>
            <person name="Istvanek J."/>
            <person name="Nedelnik J."/>
            <person name="Repkova J."/>
        </authorList>
    </citation>
    <scope>NUCLEOTIDE SEQUENCE [LARGE SCALE GENOMIC DNA]</scope>
    <source>
        <strain evidence="2">cv. 10/8</strain>
        <tissue evidence="1">Leaf</tissue>
    </source>
</reference>
<name>A0A392VS56_9FABA</name>
<proteinExistence type="predicted"/>
<dbReference type="EMBL" id="LXQA011239744">
    <property type="protein sequence ID" value="MCI90269.1"/>
    <property type="molecule type" value="Genomic_DNA"/>
</dbReference>
<dbReference type="Proteomes" id="UP000265520">
    <property type="component" value="Unassembled WGS sequence"/>
</dbReference>
<comment type="caution">
    <text evidence="1">The sequence shown here is derived from an EMBL/GenBank/DDBJ whole genome shotgun (WGS) entry which is preliminary data.</text>
</comment>
<evidence type="ECO:0000313" key="1">
    <source>
        <dbReference type="EMBL" id="MCI90269.1"/>
    </source>
</evidence>
<feature type="non-terminal residue" evidence="1">
    <location>
        <position position="1"/>
    </location>
</feature>
<accession>A0A392VS56</accession>
<dbReference type="AlphaFoldDB" id="A0A392VS56"/>
<protein>
    <submittedName>
        <fullName evidence="1">Uncharacterized protein</fullName>
    </submittedName>
</protein>